<keyword evidence="2" id="KW-0472">Membrane</keyword>
<gene>
    <name evidence="3" type="ORF">UFOVP326_50</name>
</gene>
<proteinExistence type="predicted"/>
<keyword evidence="1" id="KW-0175">Coiled coil</keyword>
<accession>A0A6J5M0Z7</accession>
<feature type="coiled-coil region" evidence="1">
    <location>
        <begin position="11"/>
        <end position="45"/>
    </location>
</feature>
<evidence type="ECO:0000256" key="1">
    <source>
        <dbReference type="SAM" id="Coils"/>
    </source>
</evidence>
<keyword evidence="2" id="KW-1133">Transmembrane helix</keyword>
<protein>
    <submittedName>
        <fullName evidence="3">Uncharacterized protein</fullName>
    </submittedName>
</protein>
<name>A0A6J5M0Z7_9CAUD</name>
<evidence type="ECO:0000256" key="2">
    <source>
        <dbReference type="SAM" id="Phobius"/>
    </source>
</evidence>
<feature type="transmembrane region" description="Helical" evidence="2">
    <location>
        <begin position="69"/>
        <end position="90"/>
    </location>
</feature>
<sequence>MDRPPMPPRMVALLVQEVEEQRLTIRELRRRVDRLERLASVLLLRAYGPRPPRPPRPPRAARAWWRRNVVRIAATVAVGVVGVTLTVLALP</sequence>
<reference evidence="3" key="1">
    <citation type="submission" date="2020-04" db="EMBL/GenBank/DDBJ databases">
        <authorList>
            <person name="Chiriac C."/>
            <person name="Salcher M."/>
            <person name="Ghai R."/>
            <person name="Kavagutti S V."/>
        </authorList>
    </citation>
    <scope>NUCLEOTIDE SEQUENCE</scope>
</reference>
<keyword evidence="2" id="KW-0812">Transmembrane</keyword>
<evidence type="ECO:0000313" key="3">
    <source>
        <dbReference type="EMBL" id="CAB4137669.1"/>
    </source>
</evidence>
<organism evidence="3">
    <name type="scientific">uncultured Caudovirales phage</name>
    <dbReference type="NCBI Taxonomy" id="2100421"/>
    <lineage>
        <taxon>Viruses</taxon>
        <taxon>Duplodnaviria</taxon>
        <taxon>Heunggongvirae</taxon>
        <taxon>Uroviricota</taxon>
        <taxon>Caudoviricetes</taxon>
        <taxon>Peduoviridae</taxon>
        <taxon>Maltschvirus</taxon>
        <taxon>Maltschvirus maltsch</taxon>
    </lineage>
</organism>
<dbReference type="EMBL" id="LR796340">
    <property type="protein sequence ID" value="CAB4137669.1"/>
    <property type="molecule type" value="Genomic_DNA"/>
</dbReference>